<evidence type="ECO:0000313" key="4">
    <source>
        <dbReference type="Proteomes" id="UP000517759"/>
    </source>
</evidence>
<dbReference type="AlphaFoldDB" id="A0A7W6F4R4"/>
<protein>
    <recommendedName>
        <fullName evidence="2">T6SS Phospholipase effector Tle1-like catalytic domain-containing protein</fullName>
    </recommendedName>
</protein>
<evidence type="ECO:0000259" key="2">
    <source>
        <dbReference type="Pfam" id="PF09994"/>
    </source>
</evidence>
<organism evidence="3 4">
    <name type="scientific">Methylobacterium brachythecii</name>
    <dbReference type="NCBI Taxonomy" id="1176177"/>
    <lineage>
        <taxon>Bacteria</taxon>
        <taxon>Pseudomonadati</taxon>
        <taxon>Pseudomonadota</taxon>
        <taxon>Alphaproteobacteria</taxon>
        <taxon>Hyphomicrobiales</taxon>
        <taxon>Methylobacteriaceae</taxon>
        <taxon>Methylobacterium</taxon>
    </lineage>
</organism>
<dbReference type="Proteomes" id="UP000517759">
    <property type="component" value="Unassembled WGS sequence"/>
</dbReference>
<dbReference type="RefSeq" id="WP_284211093.1">
    <property type="nucleotide sequence ID" value="NZ_BSPG01000005.1"/>
</dbReference>
<dbReference type="PANTHER" id="PTHR33840">
    <property type="match status" value="1"/>
</dbReference>
<dbReference type="Pfam" id="PF09994">
    <property type="entry name" value="T6SS_Tle1-like_cat"/>
    <property type="match status" value="2"/>
</dbReference>
<feature type="transmembrane region" description="Helical" evidence="1">
    <location>
        <begin position="271"/>
        <end position="292"/>
    </location>
</feature>
<feature type="transmembrane region" description="Helical" evidence="1">
    <location>
        <begin position="234"/>
        <end position="259"/>
    </location>
</feature>
<feature type="domain" description="T6SS Phospholipase effector Tle1-like catalytic" evidence="2">
    <location>
        <begin position="13"/>
        <end position="233"/>
    </location>
</feature>
<keyword evidence="1" id="KW-0472">Membrane</keyword>
<feature type="domain" description="T6SS Phospholipase effector Tle1-like catalytic" evidence="2">
    <location>
        <begin position="306"/>
        <end position="397"/>
    </location>
</feature>
<comment type="caution">
    <text evidence="3">The sequence shown here is derived from an EMBL/GenBank/DDBJ whole genome shotgun (WGS) entry which is preliminary data.</text>
</comment>
<accession>A0A7W6F4R4</accession>
<proteinExistence type="predicted"/>
<reference evidence="3 4" key="1">
    <citation type="submission" date="2020-08" db="EMBL/GenBank/DDBJ databases">
        <title>Genomic Encyclopedia of Type Strains, Phase IV (KMG-IV): sequencing the most valuable type-strain genomes for metagenomic binning, comparative biology and taxonomic classification.</title>
        <authorList>
            <person name="Goeker M."/>
        </authorList>
    </citation>
    <scope>NUCLEOTIDE SEQUENCE [LARGE SCALE GENOMIC DNA]</scope>
    <source>
        <strain evidence="3 4">DSM 24105</strain>
    </source>
</reference>
<keyword evidence="1" id="KW-1133">Transmembrane helix</keyword>
<keyword evidence="1" id="KW-0812">Transmembrane</keyword>
<evidence type="ECO:0000313" key="3">
    <source>
        <dbReference type="EMBL" id="MBB3900543.1"/>
    </source>
</evidence>
<gene>
    <name evidence="3" type="ORF">GGR33_000023</name>
</gene>
<dbReference type="PANTHER" id="PTHR33840:SF1">
    <property type="entry name" value="TLE1 PHOSPHOLIPASE DOMAIN-CONTAINING PROTEIN"/>
    <property type="match status" value="1"/>
</dbReference>
<dbReference type="InterPro" id="IPR018712">
    <property type="entry name" value="Tle1-like_cat"/>
</dbReference>
<name>A0A7W6F4R4_9HYPH</name>
<evidence type="ECO:0000256" key="1">
    <source>
        <dbReference type="SAM" id="Phobius"/>
    </source>
</evidence>
<sequence length="508" mass="56562">MLTFFCGGSVLAKNIIIFSDGTGQAGGLLPDETRSNVYKLYRATRVCPDTSIDPAHQLAFYDVGLGSKAAGGNIRIAWWRRLYNILGSATGLGITQNIIDCYAAILQVWEPDDRIYLLGFSRGAYTVRCVGAALSLCGVPTRSESGEPLRRDPASAKALASEAIRQVYQFGAGKTEKDGTANKLLEGVRNELAADFRKRYASAAPNDANLSNAYPYFIGVWDTVAALGLTTRRFLGLGLAVAVTLGLLALIMDFFLVRFGHYFSAALFWQSYLRVTGLSAAVAVLAYLAFYVKFTTKSKIPWYETLHLTGWKMVFYNTELNPFIQHARHALSIDENRKEFKNVPWTKGKQVVTVGKKGAETQLIQTWFAGVHSDVGGSYIENEARLSDIALKWMIDQAISLPKPLLVDASVLHLWPSADGPQHDERKATVASWPGWFVWLMTLIWKREELGWKPWVREVPRDAPLDPSVLARLQLRAVLRYDLTEPYRPKALEHHVQAHHLYPPANGV</sequence>
<dbReference type="EMBL" id="JACIDN010000001">
    <property type="protein sequence ID" value="MBB3900543.1"/>
    <property type="molecule type" value="Genomic_DNA"/>
</dbReference>